<proteinExistence type="predicted"/>
<keyword evidence="2" id="KW-1185">Reference proteome</keyword>
<organism evidence="1 2">
    <name type="scientific">Nephila pilipes</name>
    <name type="common">Giant wood spider</name>
    <name type="synonym">Nephila maculata</name>
    <dbReference type="NCBI Taxonomy" id="299642"/>
    <lineage>
        <taxon>Eukaryota</taxon>
        <taxon>Metazoa</taxon>
        <taxon>Ecdysozoa</taxon>
        <taxon>Arthropoda</taxon>
        <taxon>Chelicerata</taxon>
        <taxon>Arachnida</taxon>
        <taxon>Araneae</taxon>
        <taxon>Araneomorphae</taxon>
        <taxon>Entelegynae</taxon>
        <taxon>Araneoidea</taxon>
        <taxon>Nephilidae</taxon>
        <taxon>Nephila</taxon>
    </lineage>
</organism>
<protein>
    <submittedName>
        <fullName evidence="1">Uncharacterized protein</fullName>
    </submittedName>
</protein>
<accession>A0A8X6NYV6</accession>
<evidence type="ECO:0000313" key="2">
    <source>
        <dbReference type="Proteomes" id="UP000887013"/>
    </source>
</evidence>
<dbReference type="Proteomes" id="UP000887013">
    <property type="component" value="Unassembled WGS sequence"/>
</dbReference>
<gene>
    <name evidence="1" type="ORF">NPIL_692061</name>
</gene>
<dbReference type="AlphaFoldDB" id="A0A8X6NYV6"/>
<evidence type="ECO:0000313" key="1">
    <source>
        <dbReference type="EMBL" id="GFT41696.1"/>
    </source>
</evidence>
<comment type="caution">
    <text evidence="1">The sequence shown here is derived from an EMBL/GenBank/DDBJ whole genome shotgun (WGS) entry which is preliminary data.</text>
</comment>
<name>A0A8X6NYV6_NEPPI</name>
<reference evidence="1" key="1">
    <citation type="submission" date="2020-08" db="EMBL/GenBank/DDBJ databases">
        <title>Multicomponent nature underlies the extraordinary mechanical properties of spider dragline silk.</title>
        <authorList>
            <person name="Kono N."/>
            <person name="Nakamura H."/>
            <person name="Mori M."/>
            <person name="Yoshida Y."/>
            <person name="Ohtoshi R."/>
            <person name="Malay A.D."/>
            <person name="Moran D.A.P."/>
            <person name="Tomita M."/>
            <person name="Numata K."/>
            <person name="Arakawa K."/>
        </authorList>
    </citation>
    <scope>NUCLEOTIDE SEQUENCE</scope>
</reference>
<sequence>MYDNLDSRHHLWMQDRFLEKSRQYRHQIDAIVFRRKWNYLADAGTGRFSPSGCFRKRRIYNLLYQEILSTVKYTVDNGYHLFNP</sequence>
<dbReference type="EMBL" id="BMAW01110146">
    <property type="protein sequence ID" value="GFT41696.1"/>
    <property type="molecule type" value="Genomic_DNA"/>
</dbReference>